<dbReference type="AlphaFoldDB" id="A0A8J4V3C2"/>
<dbReference type="Pfam" id="PF01833">
    <property type="entry name" value="TIG"/>
    <property type="match status" value="2"/>
</dbReference>
<feature type="domain" description="EGF-like" evidence="4">
    <location>
        <begin position="516"/>
        <end position="548"/>
    </location>
</feature>
<feature type="domain" description="EGF-like" evidence="4">
    <location>
        <begin position="642"/>
        <end position="680"/>
    </location>
</feature>
<evidence type="ECO:0000256" key="1">
    <source>
        <dbReference type="PROSITE-ProRule" id="PRU00076"/>
    </source>
</evidence>
<dbReference type="Gene3D" id="2.60.40.10">
    <property type="entry name" value="Immunoglobulins"/>
    <property type="match status" value="2"/>
</dbReference>
<keyword evidence="3" id="KW-0732">Signal</keyword>
<dbReference type="PROSITE" id="PS00022">
    <property type="entry name" value="EGF_1"/>
    <property type="match status" value="1"/>
</dbReference>
<feature type="chain" id="PRO_5035156656" description="EGF-like domain-containing protein" evidence="3">
    <location>
        <begin position="22"/>
        <end position="978"/>
    </location>
</feature>
<feature type="transmembrane region" description="Helical" evidence="2">
    <location>
        <begin position="934"/>
        <end position="958"/>
    </location>
</feature>
<sequence length="978" mass="106916">MNNKLIVIFITLIFALFKVESQITKISPSFILAGTTPTTLLLSGSNFGLNPVVTVGGNPCNVKSGSSDILIQCQTTGPVNVPSTSVVVNSLAPFTLPVFKYNSFTQFNEKVYIYGDFMSIQSKLLSVSCNGYRLTGYFLNSTTYTFDLVKGFIESTKMTDFYDDTTTLIFSQSMAYSSVVVKSSLTFNQIILEGYNLSPLDYVNVGTTPCQVESNTGLKLVCLPPTSFFSDKITNYTMSLSLKTSTIVNNVIFQRPLFSYISALQNFTTIQVENYIGFENNLSKLSIMGLLHSPTPIVQSSSFKVYFPKETGICGYAYIADTSNPSQILRVSNTILLCPRQLMHGTNIPNNDDGVLSIYGSYLNTTIYGSTEKSMSFSIIKNGIATQTEPQSITYTDNLYFLRLPIPQGPESFVISIIPIWDDAISSSLIRFSPSLSSITRSRYNVSTLITIKGTGFITGQIDVSIGNGKCSNVSFVDSQTLTCLFDSTPIPINGKLMSVFVIFKAGPFSVTKEMFEYICTNDCINGGCSPVPDTCVCASGWSGPNCVQKTPIIVSISSTVYQVPATVTIVGNNFFNVDLRVEIVGSFTSICGDALASQDTKSITCLFKSDIKLNYIGDALHVVVYVNSTMVYKQSIFTYIRPDECPIGSNGQVCSGHGSCNQQQTTCTCEQGWETNDCSVKSLGGVGVTPPIVNENNTTSTIVTPNGNKFDIGIAMINELDSSNSNIIQSYNINNIKWKKVVKDNNTFIYSTELPNKSTLQAMLTINDKDERVYFNFGGDIIPILPKSIKYQIELYNWTFGSTQNNVEIIFKSGLTLSNDECNGNDNDNKKASTQSIDNSVRNIQITVNGETLIGTFSDRMILDGRPTYNKVNKLTTDQISKYQLDSTAAATIYTSILTSYFNNSVIVDPNFGVLISSTTQGCATGTKGLANWKIAVIIVCSIVGTAILVTTIWLVVKQNHGSVKIIALKLKRKSKS</sequence>
<evidence type="ECO:0000313" key="6">
    <source>
        <dbReference type="Proteomes" id="UP000695562"/>
    </source>
</evidence>
<evidence type="ECO:0000259" key="4">
    <source>
        <dbReference type="PROSITE" id="PS50026"/>
    </source>
</evidence>
<evidence type="ECO:0000256" key="3">
    <source>
        <dbReference type="SAM" id="SignalP"/>
    </source>
</evidence>
<feature type="disulfide bond" evidence="1">
    <location>
        <begin position="538"/>
        <end position="547"/>
    </location>
</feature>
<keyword evidence="2" id="KW-0472">Membrane</keyword>
<dbReference type="InterPro" id="IPR002909">
    <property type="entry name" value="IPT_dom"/>
</dbReference>
<feature type="disulfide bond" evidence="1">
    <location>
        <begin position="670"/>
        <end position="679"/>
    </location>
</feature>
<dbReference type="InterPro" id="IPR013783">
    <property type="entry name" value="Ig-like_fold"/>
</dbReference>
<proteinExistence type="predicted"/>
<dbReference type="Proteomes" id="UP000695562">
    <property type="component" value="Unassembled WGS sequence"/>
</dbReference>
<dbReference type="PANTHER" id="PTHR31378:SF5">
    <property type="entry name" value="EGF-LIKE DOMAIN-CONTAINING PROTEIN"/>
    <property type="match status" value="1"/>
</dbReference>
<comment type="caution">
    <text evidence="1">Lacks conserved residue(s) required for the propagation of feature annotation.</text>
</comment>
<dbReference type="PROSITE" id="PS01186">
    <property type="entry name" value="EGF_2"/>
    <property type="match status" value="2"/>
</dbReference>
<keyword evidence="1" id="KW-1015">Disulfide bond</keyword>
<dbReference type="Gene3D" id="2.10.25.10">
    <property type="entry name" value="Laminin"/>
    <property type="match status" value="2"/>
</dbReference>
<dbReference type="EMBL" id="AJWJ01000634">
    <property type="protein sequence ID" value="KAF2069599.1"/>
    <property type="molecule type" value="Genomic_DNA"/>
</dbReference>
<feature type="signal peptide" evidence="3">
    <location>
        <begin position="1"/>
        <end position="21"/>
    </location>
</feature>
<dbReference type="InterPro" id="IPR014756">
    <property type="entry name" value="Ig_E-set"/>
</dbReference>
<keyword evidence="6" id="KW-1185">Reference proteome</keyword>
<organism evidence="5 6">
    <name type="scientific">Polysphondylium violaceum</name>
    <dbReference type="NCBI Taxonomy" id="133409"/>
    <lineage>
        <taxon>Eukaryota</taxon>
        <taxon>Amoebozoa</taxon>
        <taxon>Evosea</taxon>
        <taxon>Eumycetozoa</taxon>
        <taxon>Dictyostelia</taxon>
        <taxon>Dictyosteliales</taxon>
        <taxon>Dictyosteliaceae</taxon>
        <taxon>Polysphondylium</taxon>
    </lineage>
</organism>
<keyword evidence="2" id="KW-1133">Transmembrane helix</keyword>
<dbReference type="OrthoDB" id="10045365at2759"/>
<dbReference type="SUPFAM" id="SSF81296">
    <property type="entry name" value="E set domains"/>
    <property type="match status" value="1"/>
</dbReference>
<evidence type="ECO:0000256" key="2">
    <source>
        <dbReference type="SAM" id="Phobius"/>
    </source>
</evidence>
<gene>
    <name evidence="5" type="ORF">CYY_009090</name>
</gene>
<reference evidence="5" key="1">
    <citation type="submission" date="2020-01" db="EMBL/GenBank/DDBJ databases">
        <title>Development of genomics and gene disruption for Polysphondylium violaceum indicates a role for the polyketide synthase stlB in stalk morphogenesis.</title>
        <authorList>
            <person name="Narita B."/>
            <person name="Kawabe Y."/>
            <person name="Kin K."/>
            <person name="Saito T."/>
            <person name="Gibbs R."/>
            <person name="Kuspa A."/>
            <person name="Muzny D."/>
            <person name="Queller D."/>
            <person name="Richards S."/>
            <person name="Strassman J."/>
            <person name="Sucgang R."/>
            <person name="Worley K."/>
            <person name="Schaap P."/>
        </authorList>
    </citation>
    <scope>NUCLEOTIDE SEQUENCE</scope>
    <source>
        <strain evidence="5">QSvi11</strain>
    </source>
</reference>
<accession>A0A8J4V3C2</accession>
<dbReference type="SMART" id="SM00181">
    <property type="entry name" value="EGF"/>
    <property type="match status" value="2"/>
</dbReference>
<comment type="caution">
    <text evidence="5">The sequence shown here is derived from an EMBL/GenBank/DDBJ whole genome shotgun (WGS) entry which is preliminary data.</text>
</comment>
<protein>
    <recommendedName>
        <fullName evidence="4">EGF-like domain-containing protein</fullName>
    </recommendedName>
</protein>
<keyword evidence="2" id="KW-0812">Transmembrane</keyword>
<name>A0A8J4V3C2_9MYCE</name>
<dbReference type="PANTHER" id="PTHR31378">
    <property type="entry name" value="EGF-LIKE DOMAIN-CONTAINING PROTEIN-RELATED-RELATED"/>
    <property type="match status" value="1"/>
</dbReference>
<keyword evidence="1" id="KW-0245">EGF-like domain</keyword>
<dbReference type="PROSITE" id="PS50026">
    <property type="entry name" value="EGF_3"/>
    <property type="match status" value="2"/>
</dbReference>
<dbReference type="InterPro" id="IPR000742">
    <property type="entry name" value="EGF"/>
</dbReference>
<dbReference type="CDD" id="cd00603">
    <property type="entry name" value="IPT_PCSR"/>
    <property type="match status" value="1"/>
</dbReference>
<evidence type="ECO:0000313" key="5">
    <source>
        <dbReference type="EMBL" id="KAF2069599.1"/>
    </source>
</evidence>